<accession>A0A316G1H8</accession>
<protein>
    <recommendedName>
        <fullName evidence="2">Peptidase metallopeptidase domain-containing protein</fullName>
    </recommendedName>
</protein>
<evidence type="ECO:0000313" key="3">
    <source>
        <dbReference type="EMBL" id="PWK53756.1"/>
    </source>
</evidence>
<keyword evidence="4" id="KW-1185">Reference proteome</keyword>
<sequence length="336" mass="38736">MRKLLFLIITACFLPLSAAVITPDKRWPNGSTLTVWFLDGTPDMQHIVKRAATTWSRFGNISFRFTRQKPDNGSHLRISFSRYDGTRFGAHSDIHDNTATMYLNSLASSHLSDDYKNRIALHELGHVLGFEHEYRHPHWPYGNHWLKQQQVSCQQRLSDEVSDAKSRCESVNRPLDAHTSWWFPYDDHSIMNYPTEAKWLEDRSHDLEPTLKLSALDKIAMAASYPFAHHQYIQSTSLPDSDSLLTNSISFINRCPYPVTVRFKATLSSQSNKLTSLYLTHLQQSDQYQLVSPSLHFKALTNNGLHQWSDDGDYLHYDISHWQGNHAQIPLYCSNS</sequence>
<dbReference type="InterPro" id="IPR024079">
    <property type="entry name" value="MetalloPept_cat_dom_sf"/>
</dbReference>
<evidence type="ECO:0000259" key="2">
    <source>
        <dbReference type="SMART" id="SM00235"/>
    </source>
</evidence>
<dbReference type="AlphaFoldDB" id="A0A316G1H8"/>
<dbReference type="GO" id="GO:0008237">
    <property type="term" value="F:metallopeptidase activity"/>
    <property type="evidence" value="ECO:0007669"/>
    <property type="project" value="InterPro"/>
</dbReference>
<dbReference type="SUPFAM" id="SSF55486">
    <property type="entry name" value="Metalloproteases ('zincins'), catalytic domain"/>
    <property type="match status" value="1"/>
</dbReference>
<dbReference type="SMART" id="SM00235">
    <property type="entry name" value="ZnMc"/>
    <property type="match status" value="1"/>
</dbReference>
<evidence type="ECO:0000256" key="1">
    <source>
        <dbReference type="SAM" id="SignalP"/>
    </source>
</evidence>
<evidence type="ECO:0000313" key="4">
    <source>
        <dbReference type="Proteomes" id="UP000245790"/>
    </source>
</evidence>
<dbReference type="Gene3D" id="3.40.390.10">
    <property type="entry name" value="Collagenase (Catalytic Domain)"/>
    <property type="match status" value="1"/>
</dbReference>
<name>A0A316G1H8_9GAMM</name>
<feature type="signal peptide" evidence="1">
    <location>
        <begin position="1"/>
        <end position="18"/>
    </location>
</feature>
<comment type="caution">
    <text evidence="3">The sequence shown here is derived from an EMBL/GenBank/DDBJ whole genome shotgun (WGS) entry which is preliminary data.</text>
</comment>
<dbReference type="GO" id="GO:0006508">
    <property type="term" value="P:proteolysis"/>
    <property type="evidence" value="ECO:0007669"/>
    <property type="project" value="InterPro"/>
</dbReference>
<proteinExistence type="predicted"/>
<dbReference type="GO" id="GO:0008270">
    <property type="term" value="F:zinc ion binding"/>
    <property type="evidence" value="ECO:0007669"/>
    <property type="project" value="InterPro"/>
</dbReference>
<dbReference type="Proteomes" id="UP000245790">
    <property type="component" value="Unassembled WGS sequence"/>
</dbReference>
<feature type="chain" id="PRO_5016333962" description="Peptidase metallopeptidase domain-containing protein" evidence="1">
    <location>
        <begin position="19"/>
        <end position="336"/>
    </location>
</feature>
<organism evidence="3 4">
    <name type="scientific">Pleionea mediterranea</name>
    <dbReference type="NCBI Taxonomy" id="523701"/>
    <lineage>
        <taxon>Bacteria</taxon>
        <taxon>Pseudomonadati</taxon>
        <taxon>Pseudomonadota</taxon>
        <taxon>Gammaproteobacteria</taxon>
        <taxon>Oceanospirillales</taxon>
        <taxon>Pleioneaceae</taxon>
        <taxon>Pleionea</taxon>
    </lineage>
</organism>
<dbReference type="EMBL" id="QGGU01000002">
    <property type="protein sequence ID" value="PWK53756.1"/>
    <property type="molecule type" value="Genomic_DNA"/>
</dbReference>
<feature type="domain" description="Peptidase metallopeptidase" evidence="2">
    <location>
        <begin position="23"/>
        <end position="160"/>
    </location>
</feature>
<gene>
    <name evidence="3" type="ORF">C8D97_102145</name>
</gene>
<reference evidence="3 4" key="1">
    <citation type="submission" date="2018-05" db="EMBL/GenBank/DDBJ databases">
        <title>Genomic Encyclopedia of Type Strains, Phase IV (KMG-IV): sequencing the most valuable type-strain genomes for metagenomic binning, comparative biology and taxonomic classification.</title>
        <authorList>
            <person name="Goeker M."/>
        </authorList>
    </citation>
    <scope>NUCLEOTIDE SEQUENCE [LARGE SCALE GENOMIC DNA]</scope>
    <source>
        <strain evidence="3 4">DSM 25350</strain>
    </source>
</reference>
<dbReference type="InterPro" id="IPR006026">
    <property type="entry name" value="Peptidase_Metallo"/>
</dbReference>
<keyword evidence="1" id="KW-0732">Signal</keyword>